<feature type="compositionally biased region" description="Basic and acidic residues" evidence="1">
    <location>
        <begin position="7"/>
        <end position="24"/>
    </location>
</feature>
<evidence type="ECO:0000256" key="1">
    <source>
        <dbReference type="SAM" id="MobiDB-lite"/>
    </source>
</evidence>
<feature type="compositionally biased region" description="Low complexity" evidence="1">
    <location>
        <begin position="26"/>
        <end position="40"/>
    </location>
</feature>
<reference evidence="2 3" key="1">
    <citation type="submission" date="2021-06" db="EMBL/GenBank/DDBJ databases">
        <authorList>
            <person name="Kallberg Y."/>
            <person name="Tangrot J."/>
            <person name="Rosling A."/>
        </authorList>
    </citation>
    <scope>NUCLEOTIDE SEQUENCE [LARGE SCALE GENOMIC DNA]</scope>
    <source>
        <strain evidence="2 3">120-4 pot B 10/14</strain>
    </source>
</reference>
<dbReference type="Proteomes" id="UP000789901">
    <property type="component" value="Unassembled WGS sequence"/>
</dbReference>
<accession>A0ABN7VFE1</accession>
<protein>
    <submittedName>
        <fullName evidence="2">35981_t:CDS:1</fullName>
    </submittedName>
</protein>
<name>A0ABN7VFE1_GIGMA</name>
<organism evidence="2 3">
    <name type="scientific">Gigaspora margarita</name>
    <dbReference type="NCBI Taxonomy" id="4874"/>
    <lineage>
        <taxon>Eukaryota</taxon>
        <taxon>Fungi</taxon>
        <taxon>Fungi incertae sedis</taxon>
        <taxon>Mucoromycota</taxon>
        <taxon>Glomeromycotina</taxon>
        <taxon>Glomeromycetes</taxon>
        <taxon>Diversisporales</taxon>
        <taxon>Gigasporaceae</taxon>
        <taxon>Gigaspora</taxon>
    </lineage>
</organism>
<comment type="caution">
    <text evidence="2">The sequence shown here is derived from an EMBL/GenBank/DDBJ whole genome shotgun (WGS) entry which is preliminary data.</text>
</comment>
<sequence>MSLVQESEYRNDQDPSDSEDKTSDDSISLNQSEQELQELQDTTSYFNKETEDKPGISVCKICKTEFSESNSTSTLACYLTMHNIITLKQEKKPLNLNPHSKIE</sequence>
<dbReference type="EMBL" id="CAJVQB010013783">
    <property type="protein sequence ID" value="CAG8764476.1"/>
    <property type="molecule type" value="Genomic_DNA"/>
</dbReference>
<keyword evidence="3" id="KW-1185">Reference proteome</keyword>
<evidence type="ECO:0000313" key="2">
    <source>
        <dbReference type="EMBL" id="CAG8764476.1"/>
    </source>
</evidence>
<gene>
    <name evidence="2" type="ORF">GMARGA_LOCUS17863</name>
</gene>
<evidence type="ECO:0000313" key="3">
    <source>
        <dbReference type="Proteomes" id="UP000789901"/>
    </source>
</evidence>
<feature type="region of interest" description="Disordered" evidence="1">
    <location>
        <begin position="1"/>
        <end position="51"/>
    </location>
</feature>
<proteinExistence type="predicted"/>